<evidence type="ECO:0000256" key="4">
    <source>
        <dbReference type="ARBA" id="ARBA00022741"/>
    </source>
</evidence>
<dbReference type="PROSITE" id="PS00298">
    <property type="entry name" value="HSP90"/>
    <property type="match status" value="1"/>
</dbReference>
<dbReference type="SMART" id="SM00387">
    <property type="entry name" value="HATPase_c"/>
    <property type="match status" value="1"/>
</dbReference>
<evidence type="ECO:0000256" key="10">
    <source>
        <dbReference type="HAMAP-Rule" id="MF_00505"/>
    </source>
</evidence>
<evidence type="ECO:0000313" key="13">
    <source>
        <dbReference type="EMBL" id="RKR71718.1"/>
    </source>
</evidence>
<dbReference type="HAMAP" id="MF_00505">
    <property type="entry name" value="HSP90"/>
    <property type="match status" value="1"/>
</dbReference>
<dbReference type="GO" id="GO:0005524">
    <property type="term" value="F:ATP binding"/>
    <property type="evidence" value="ECO:0007669"/>
    <property type="project" value="UniProtKB-UniRule"/>
</dbReference>
<dbReference type="EMBL" id="RBJC01000007">
    <property type="protein sequence ID" value="RKR71718.1"/>
    <property type="molecule type" value="Genomic_DNA"/>
</dbReference>
<evidence type="ECO:0000256" key="1">
    <source>
        <dbReference type="ARBA" id="ARBA00004496"/>
    </source>
</evidence>
<evidence type="ECO:0000256" key="3">
    <source>
        <dbReference type="ARBA" id="ARBA00022490"/>
    </source>
</evidence>
<comment type="function">
    <text evidence="8 10">Molecular chaperone. Has ATPase activity.</text>
</comment>
<evidence type="ECO:0000256" key="5">
    <source>
        <dbReference type="ARBA" id="ARBA00022840"/>
    </source>
</evidence>
<dbReference type="SUPFAM" id="SSF54211">
    <property type="entry name" value="Ribosomal protein S5 domain 2-like"/>
    <property type="match status" value="1"/>
</dbReference>
<dbReference type="GO" id="GO:0051082">
    <property type="term" value="F:unfolded protein binding"/>
    <property type="evidence" value="ECO:0007669"/>
    <property type="project" value="UniProtKB-UniRule"/>
</dbReference>
<evidence type="ECO:0000256" key="9">
    <source>
        <dbReference type="ARBA" id="ARBA00070675"/>
    </source>
</evidence>
<protein>
    <recommendedName>
        <fullName evidence="9 10">Chaperone protein HtpG</fullName>
    </recommendedName>
    <alternativeName>
        <fullName evidence="10">Heat shock protein HtpG</fullName>
    </alternativeName>
    <alternativeName>
        <fullName evidence="10">High temperature protein G</fullName>
    </alternativeName>
</protein>
<feature type="binding site" evidence="11">
    <location>
        <position position="100"/>
    </location>
    <ligand>
        <name>ATP</name>
        <dbReference type="ChEBI" id="CHEBI:30616"/>
    </ligand>
</feature>
<feature type="binding site" evidence="11">
    <location>
        <position position="86"/>
    </location>
    <ligand>
        <name>ATP</name>
        <dbReference type="ChEBI" id="CHEBI:30616"/>
    </ligand>
</feature>
<comment type="caution">
    <text evidence="13">The sequence shown here is derived from an EMBL/GenBank/DDBJ whole genome shotgun (WGS) entry which is preliminary data.</text>
</comment>
<keyword evidence="3 10" id="KW-0963">Cytoplasm</keyword>
<dbReference type="Pfam" id="PF00183">
    <property type="entry name" value="HSP90"/>
    <property type="match status" value="1"/>
</dbReference>
<evidence type="ECO:0000259" key="12">
    <source>
        <dbReference type="SMART" id="SM00387"/>
    </source>
</evidence>
<comment type="caution">
    <text evidence="10">Lacks conserved residue(s) required for the propagation of feature annotation.</text>
</comment>
<evidence type="ECO:0000256" key="7">
    <source>
        <dbReference type="ARBA" id="ARBA00023186"/>
    </source>
</evidence>
<keyword evidence="14" id="KW-1185">Reference proteome</keyword>
<feature type="region of interest" description="C" evidence="10">
    <location>
        <begin position="557"/>
        <end position="627"/>
    </location>
</feature>
<reference evidence="13 14" key="1">
    <citation type="submission" date="2018-10" db="EMBL/GenBank/DDBJ databases">
        <title>Genomic Encyclopedia of Type Strains, Phase IV (KMG-IV): sequencing the most valuable type-strain genomes for metagenomic binning, comparative biology and taxonomic classification.</title>
        <authorList>
            <person name="Goeker M."/>
        </authorList>
    </citation>
    <scope>NUCLEOTIDE SEQUENCE [LARGE SCALE GENOMIC DNA]</scope>
    <source>
        <strain evidence="13 14">DSM 23800</strain>
    </source>
</reference>
<keyword evidence="7 10" id="KW-0143">Chaperone</keyword>
<dbReference type="Gene3D" id="3.40.50.11260">
    <property type="match status" value="1"/>
</dbReference>
<dbReference type="NCBIfam" id="NF003555">
    <property type="entry name" value="PRK05218.1"/>
    <property type="match status" value="1"/>
</dbReference>
<feature type="binding site" evidence="11">
    <location>
        <position position="35"/>
    </location>
    <ligand>
        <name>ATP</name>
        <dbReference type="ChEBI" id="CHEBI:30616"/>
    </ligand>
</feature>
<dbReference type="InterPro" id="IPR003594">
    <property type="entry name" value="HATPase_dom"/>
</dbReference>
<dbReference type="Gene3D" id="1.20.120.790">
    <property type="entry name" value="Heat shock protein 90, C-terminal domain"/>
    <property type="match status" value="1"/>
</dbReference>
<feature type="binding site" evidence="11">
    <location>
        <position position="39"/>
    </location>
    <ligand>
        <name>ATP</name>
        <dbReference type="ChEBI" id="CHEBI:30616"/>
    </ligand>
</feature>
<dbReference type="FunFam" id="3.30.230.80:FF:000002">
    <property type="entry name" value="Molecular chaperone HtpG"/>
    <property type="match status" value="1"/>
</dbReference>
<keyword evidence="5 10" id="KW-0067">ATP-binding</keyword>
<dbReference type="InterPro" id="IPR037196">
    <property type="entry name" value="HSP90_C"/>
</dbReference>
<feature type="binding site" evidence="11">
    <location>
        <position position="339"/>
    </location>
    <ligand>
        <name>ATP</name>
        <dbReference type="ChEBI" id="CHEBI:30616"/>
    </ligand>
</feature>
<dbReference type="PRINTS" id="PR00775">
    <property type="entry name" value="HEATSHOCK90"/>
</dbReference>
<dbReference type="FunFam" id="1.20.120.790:FF:000002">
    <property type="entry name" value="Molecular chaperone HtpG"/>
    <property type="match status" value="1"/>
</dbReference>
<comment type="subunit">
    <text evidence="10">Homodimer.</text>
</comment>
<evidence type="ECO:0000256" key="6">
    <source>
        <dbReference type="ARBA" id="ARBA00023016"/>
    </source>
</evidence>
<dbReference type="GO" id="GO:0005737">
    <property type="term" value="C:cytoplasm"/>
    <property type="evidence" value="ECO:0007669"/>
    <property type="project" value="UniProtKB-SubCell"/>
</dbReference>
<dbReference type="FunFam" id="3.40.50.11260:FF:000002">
    <property type="entry name" value="Molecular chaperone HtpG"/>
    <property type="match status" value="1"/>
</dbReference>
<evidence type="ECO:0000256" key="11">
    <source>
        <dbReference type="PIRSR" id="PIRSR002583-1"/>
    </source>
</evidence>
<dbReference type="InterPro" id="IPR036890">
    <property type="entry name" value="HATPase_C_sf"/>
</dbReference>
<dbReference type="RefSeq" id="WP_121123524.1">
    <property type="nucleotide sequence ID" value="NZ_CP016604.1"/>
</dbReference>
<dbReference type="PIRSF" id="PIRSF002583">
    <property type="entry name" value="Hsp90"/>
    <property type="match status" value="1"/>
</dbReference>
<dbReference type="InterPro" id="IPR020575">
    <property type="entry name" value="Hsp90_N"/>
</dbReference>
<comment type="subcellular location">
    <subcellularLocation>
        <location evidence="1 10">Cytoplasm</location>
    </subcellularLocation>
</comment>
<feature type="binding site" evidence="11">
    <location>
        <begin position="123"/>
        <end position="128"/>
    </location>
    <ligand>
        <name>ATP</name>
        <dbReference type="ChEBI" id="CHEBI:30616"/>
    </ligand>
</feature>
<proteinExistence type="inferred from homology"/>
<gene>
    <name evidence="10" type="primary">htpG</name>
    <name evidence="13" type="ORF">DES31_1453</name>
</gene>
<dbReference type="PANTHER" id="PTHR11528">
    <property type="entry name" value="HEAT SHOCK PROTEIN 90 FAMILY MEMBER"/>
    <property type="match status" value="1"/>
</dbReference>
<keyword evidence="4 10" id="KW-0547">Nucleotide-binding</keyword>
<organism evidence="13 14">
    <name type="scientific">Otariodibacter oris</name>
    <dbReference type="NCBI Taxonomy" id="1032623"/>
    <lineage>
        <taxon>Bacteria</taxon>
        <taxon>Pseudomonadati</taxon>
        <taxon>Pseudomonadota</taxon>
        <taxon>Gammaproteobacteria</taxon>
        <taxon>Pasteurellales</taxon>
        <taxon>Pasteurellaceae</taxon>
        <taxon>Otariodibacter</taxon>
    </lineage>
</organism>
<accession>A0A420XFY7</accession>
<feature type="binding site" evidence="11">
    <location>
        <position position="175"/>
    </location>
    <ligand>
        <name>ATP</name>
        <dbReference type="ChEBI" id="CHEBI:30616"/>
    </ligand>
</feature>
<dbReference type="SUPFAM" id="SSF110942">
    <property type="entry name" value="HSP90 C-terminal domain"/>
    <property type="match status" value="1"/>
</dbReference>
<evidence type="ECO:0000256" key="8">
    <source>
        <dbReference type="ARBA" id="ARBA00058590"/>
    </source>
</evidence>
<name>A0A420XFY7_9PAST</name>
<feature type="binding site" evidence="11">
    <location>
        <begin position="101"/>
        <end position="102"/>
    </location>
    <ligand>
        <name>ATP</name>
        <dbReference type="ChEBI" id="CHEBI:30616"/>
    </ligand>
</feature>
<dbReference type="Gene3D" id="3.30.565.10">
    <property type="entry name" value="Histidine kinase-like ATPase, C-terminal domain"/>
    <property type="match status" value="1"/>
</dbReference>
<evidence type="ECO:0000313" key="14">
    <source>
        <dbReference type="Proteomes" id="UP000280099"/>
    </source>
</evidence>
<dbReference type="InterPro" id="IPR019805">
    <property type="entry name" value="Heat_shock_protein_90_CS"/>
</dbReference>
<feature type="binding site" evidence="11">
    <location>
        <position position="81"/>
    </location>
    <ligand>
        <name>ATP</name>
        <dbReference type="ChEBI" id="CHEBI:30616"/>
    </ligand>
</feature>
<dbReference type="GO" id="GO:0140662">
    <property type="term" value="F:ATP-dependent protein folding chaperone"/>
    <property type="evidence" value="ECO:0007669"/>
    <property type="project" value="InterPro"/>
</dbReference>
<dbReference type="FunFam" id="3.30.565.10:FF:000009">
    <property type="entry name" value="Molecular chaperone HtpG"/>
    <property type="match status" value="1"/>
</dbReference>
<comment type="similarity">
    <text evidence="2 10">Belongs to the heat shock protein 90 family.</text>
</comment>
<dbReference type="InterPro" id="IPR001404">
    <property type="entry name" value="Hsp90_fam"/>
</dbReference>
<dbReference type="CDD" id="cd16927">
    <property type="entry name" value="HATPase_Hsp90-like"/>
    <property type="match status" value="1"/>
</dbReference>
<feature type="region of interest" description="A; substrate-binding" evidence="10">
    <location>
        <begin position="1"/>
        <end position="339"/>
    </location>
</feature>
<dbReference type="OrthoDB" id="9802640at2"/>
<dbReference type="Proteomes" id="UP000280099">
    <property type="component" value="Unassembled WGS sequence"/>
</dbReference>
<dbReference type="GO" id="GO:0016887">
    <property type="term" value="F:ATP hydrolysis activity"/>
    <property type="evidence" value="ECO:0007669"/>
    <property type="project" value="InterPro"/>
</dbReference>
<dbReference type="InterPro" id="IPR020568">
    <property type="entry name" value="Ribosomal_Su5_D2-typ_SF"/>
</dbReference>
<feature type="domain" description="Histidine kinase/HSP90-like ATPase" evidence="12">
    <location>
        <begin position="28"/>
        <end position="185"/>
    </location>
</feature>
<dbReference type="AlphaFoldDB" id="A0A420XFY7"/>
<sequence length="627" mass="71422">MSTNQQTHSFQSEVKQLLQLMIHSLYSNKEIFLRELISNASDAADKLRFKALSNPELYEGNGELRVRISVDETLGTITISDNGIGMSREQVIDHLGTIAKSGTKEFLNALGSDQAKDSQLIGQFGVGFYSSFIVADKVVVRTRGAGLDKSQGVEWESAGEGDYTVSDIEKADRGTDVILYLREDEKEFLGEWRLREIIGKYSDHIGLPVEIETKEYDDEGKETGKKWEKINKAQALWTRAKNEITDEEYKEFYKHISHDFSDPLLWSHNKVEGKQEYTSLLYIPSKAPWDMFNRDQKHGLKLYVQRVFIMDDAEVFMPNYLRFMRGLLDSNDLPLNVSREILQDNKTTAALRSALTKRTLQMLEKLAKDSPEQYQQFWKEFGLVLKEGVGEDFSNKDQVAGLLRFASTHTDSSEQAVSLSDYVARMKEGQKAIYVLTADSYQAAKNSPHLELFNKKEIEVLLLSDRIDEWMLSYLTEFDGKPLQSITKSDLDLGDLADKEEEESQKAQEQEFASFIERAKNYLGDRVKKVVLTHRLTDTPAVVSTDSDEMGTQMAKLFAAMGQQAPEVKYTFELNPDHAMVKRVADVADEDQFTDWIELLFEQALLAERGTLENPSAFIKRMNKLLG</sequence>
<evidence type="ECO:0000256" key="2">
    <source>
        <dbReference type="ARBA" id="ARBA00008239"/>
    </source>
</evidence>
<dbReference type="SUPFAM" id="SSF55874">
    <property type="entry name" value="ATPase domain of HSP90 chaperone/DNA topoisomerase II/histidine kinase"/>
    <property type="match status" value="1"/>
</dbReference>
<dbReference type="Pfam" id="PF13589">
    <property type="entry name" value="HATPase_c_3"/>
    <property type="match status" value="1"/>
</dbReference>
<dbReference type="Gene3D" id="3.30.230.80">
    <property type="match status" value="1"/>
</dbReference>
<keyword evidence="6 10" id="KW-0346">Stress response</keyword>